<gene>
    <name evidence="1" type="ORF">SAMN04487969_11570</name>
</gene>
<evidence type="ECO:0000313" key="1">
    <source>
        <dbReference type="EMBL" id="SFF14402.1"/>
    </source>
</evidence>
<organism evidence="1 2">
    <name type="scientific">Paenibacillus algorifonticola</name>
    <dbReference type="NCBI Taxonomy" id="684063"/>
    <lineage>
        <taxon>Bacteria</taxon>
        <taxon>Bacillati</taxon>
        <taxon>Bacillota</taxon>
        <taxon>Bacilli</taxon>
        <taxon>Bacillales</taxon>
        <taxon>Paenibacillaceae</taxon>
        <taxon>Paenibacillus</taxon>
    </lineage>
</organism>
<evidence type="ECO:0000313" key="2">
    <source>
        <dbReference type="Proteomes" id="UP000183410"/>
    </source>
</evidence>
<name>A0A1I2GA69_9BACL</name>
<dbReference type="EMBL" id="FONN01000015">
    <property type="protein sequence ID" value="SFF14402.1"/>
    <property type="molecule type" value="Genomic_DNA"/>
</dbReference>
<reference evidence="2" key="1">
    <citation type="submission" date="2016-10" db="EMBL/GenBank/DDBJ databases">
        <authorList>
            <person name="Varghese N."/>
            <person name="Submissions S."/>
        </authorList>
    </citation>
    <scope>NUCLEOTIDE SEQUENCE [LARGE SCALE GENOMIC DNA]</scope>
    <source>
        <strain evidence="2">CGMCC 1.10223</strain>
    </source>
</reference>
<sequence>MKKSKQAEPHLPEDTACFSAISLFKIILQYHIKASFLAVP</sequence>
<dbReference type="AlphaFoldDB" id="A0A1I2GA69"/>
<dbReference type="Proteomes" id="UP000183410">
    <property type="component" value="Unassembled WGS sequence"/>
</dbReference>
<proteinExistence type="predicted"/>
<protein>
    <submittedName>
        <fullName evidence="1">Uncharacterized protein</fullName>
    </submittedName>
</protein>
<keyword evidence="2" id="KW-1185">Reference proteome</keyword>
<accession>A0A1I2GA69</accession>